<feature type="coiled-coil region" evidence="1">
    <location>
        <begin position="188"/>
        <end position="215"/>
    </location>
</feature>
<gene>
    <name evidence="3" type="primary">Acey_s0232.g3061</name>
    <name evidence="3" type="ORF">Y032_0232g3061</name>
</gene>
<dbReference type="STRING" id="53326.A0A016SFQ9"/>
<comment type="caution">
    <text evidence="3">The sequence shown here is derived from an EMBL/GenBank/DDBJ whole genome shotgun (WGS) entry which is preliminary data.</text>
</comment>
<evidence type="ECO:0000313" key="3">
    <source>
        <dbReference type="EMBL" id="EYB89445.1"/>
    </source>
</evidence>
<feature type="compositionally biased region" description="Polar residues" evidence="2">
    <location>
        <begin position="479"/>
        <end position="504"/>
    </location>
</feature>
<feature type="compositionally biased region" description="Low complexity" evidence="2">
    <location>
        <begin position="1167"/>
        <end position="1179"/>
    </location>
</feature>
<feature type="compositionally biased region" description="Polar residues" evidence="2">
    <location>
        <begin position="1617"/>
        <end position="1627"/>
    </location>
</feature>
<feature type="region of interest" description="Disordered" evidence="2">
    <location>
        <begin position="663"/>
        <end position="1547"/>
    </location>
</feature>
<feature type="compositionally biased region" description="Low complexity" evidence="2">
    <location>
        <begin position="827"/>
        <end position="846"/>
    </location>
</feature>
<feature type="compositionally biased region" description="Polar residues" evidence="2">
    <location>
        <begin position="1645"/>
        <end position="1657"/>
    </location>
</feature>
<feature type="compositionally biased region" description="Polar residues" evidence="2">
    <location>
        <begin position="1068"/>
        <end position="1087"/>
    </location>
</feature>
<feature type="compositionally biased region" description="Basic and acidic residues" evidence="2">
    <location>
        <begin position="1246"/>
        <end position="1281"/>
    </location>
</feature>
<proteinExistence type="predicted"/>
<feature type="compositionally biased region" description="Polar residues" evidence="2">
    <location>
        <begin position="1330"/>
        <end position="1343"/>
    </location>
</feature>
<feature type="compositionally biased region" description="Basic and acidic residues" evidence="2">
    <location>
        <begin position="959"/>
        <end position="978"/>
    </location>
</feature>
<feature type="compositionally biased region" description="Polar residues" evidence="2">
    <location>
        <begin position="663"/>
        <end position="681"/>
    </location>
</feature>
<feature type="compositionally biased region" description="Polar residues" evidence="2">
    <location>
        <begin position="1106"/>
        <end position="1115"/>
    </location>
</feature>
<feature type="compositionally biased region" description="Basic and acidic residues" evidence="2">
    <location>
        <begin position="895"/>
        <end position="905"/>
    </location>
</feature>
<feature type="compositionally biased region" description="Low complexity" evidence="2">
    <location>
        <begin position="1088"/>
        <end position="1104"/>
    </location>
</feature>
<feature type="compositionally biased region" description="Acidic residues" evidence="2">
    <location>
        <begin position="1400"/>
        <end position="1417"/>
    </location>
</feature>
<accession>A0A016SFQ9</accession>
<feature type="region of interest" description="Disordered" evidence="2">
    <location>
        <begin position="460"/>
        <end position="533"/>
    </location>
</feature>
<name>A0A016SFQ9_9BILA</name>
<feature type="compositionally biased region" description="Basic and acidic residues" evidence="2">
    <location>
        <begin position="1471"/>
        <end position="1492"/>
    </location>
</feature>
<evidence type="ECO:0000256" key="2">
    <source>
        <dbReference type="SAM" id="MobiDB-lite"/>
    </source>
</evidence>
<feature type="compositionally biased region" description="Basic and acidic residues" evidence="2">
    <location>
        <begin position="781"/>
        <end position="803"/>
    </location>
</feature>
<feature type="compositionally biased region" description="Low complexity" evidence="2">
    <location>
        <begin position="1"/>
        <end position="18"/>
    </location>
</feature>
<reference evidence="4" key="1">
    <citation type="journal article" date="2015" name="Nat. Genet.">
        <title>The genome and transcriptome of the zoonotic hookworm Ancylostoma ceylanicum identify infection-specific gene families.</title>
        <authorList>
            <person name="Schwarz E.M."/>
            <person name="Hu Y."/>
            <person name="Antoshechkin I."/>
            <person name="Miller M.M."/>
            <person name="Sternberg P.W."/>
            <person name="Aroian R.V."/>
        </authorList>
    </citation>
    <scope>NUCLEOTIDE SEQUENCE</scope>
    <source>
        <strain evidence="4">HY135</strain>
    </source>
</reference>
<keyword evidence="4" id="KW-1185">Reference proteome</keyword>
<feature type="region of interest" description="Disordered" evidence="2">
    <location>
        <begin position="1562"/>
        <end position="1657"/>
    </location>
</feature>
<feature type="region of interest" description="Disordered" evidence="2">
    <location>
        <begin position="1"/>
        <end position="27"/>
    </location>
</feature>
<dbReference type="OrthoDB" id="5869657at2759"/>
<evidence type="ECO:0000313" key="4">
    <source>
        <dbReference type="Proteomes" id="UP000024635"/>
    </source>
</evidence>
<feature type="region of interest" description="Disordered" evidence="2">
    <location>
        <begin position="616"/>
        <end position="649"/>
    </location>
</feature>
<feature type="region of interest" description="Disordered" evidence="2">
    <location>
        <begin position="409"/>
        <end position="430"/>
    </location>
</feature>
<feature type="compositionally biased region" description="Polar residues" evidence="2">
    <location>
        <begin position="1387"/>
        <end position="1399"/>
    </location>
</feature>
<feature type="compositionally biased region" description="Low complexity" evidence="2">
    <location>
        <begin position="1418"/>
        <end position="1430"/>
    </location>
</feature>
<feature type="region of interest" description="Disordered" evidence="2">
    <location>
        <begin position="289"/>
        <end position="328"/>
    </location>
</feature>
<feature type="compositionally biased region" description="Low complexity" evidence="2">
    <location>
        <begin position="1204"/>
        <end position="1238"/>
    </location>
</feature>
<protein>
    <submittedName>
        <fullName evidence="3">Uncharacterized protein</fullName>
    </submittedName>
</protein>
<sequence length="2047" mass="221604">MDMPEAAPPVAESAAAPSEETEEPADEQLWAEFCELYPEGGESSSDERGITTVSVLRPKCNRCIMFRDNCVHYLNFISDLSPRITALEALKPENKMLKKLNADLTTQLEEGMQAEQTLKARVAAAEEETTKVKAALESLEKDYDAMAKAAEEGKKHANEASVWRVKYEKTVDICERIQERRKKETANFDKMLNLAEGYKKELEATKAKVQEDREQNILFIEATRKYLPSLFTLLKDIMANPAFKTVFPTSVQAEAARLCSPNVKRALRVHSQLDEEDLMTEELERLVGAGPSSIPAMGPTQRSGSNISAEPLEASAPRPESAGPTAATPDFVLSELNDEEADDLLAAGAEAATISPAVSRVTTRGGRGRGGGGRRGRGSKQIHGPTSFGASVDHDELARRYNEMLEAKLKRGDREASEPCSSGLKHMSIHGKKTVSIREQQEAQMKISIKEKVAQMKKLDGAAKKATENLDSEEPALEKNSQTSGAPEVESQNNKDSSPTQCKTDFSLAKHDLLLSASPSPASSVAEGETGRTVDADAVDMLALEEFGTIDQEECSRDAELENEGTAVMIMEDVQPTGDADLAGVQQQAGTVSEPLPEGDGEKQAMECQDNITDMAAQEPMDDSAVDSSDPARREGIEEGAQGEVGEALRDVELGQLEKAAEQISSVEEMVSTNGDMTSGDVSGSPVRPVKPPSKSPEVAVGAVASESEPTTETAADESAEVLKASQVDKSGDKEDVASNVEMMRPVAETELAPPPTEQTSGVTEKDKAAQVFVKPPKPHLAKDTKRALGLMRRLEVDLKQKVEPIPQLIGSSKRKSGPKEQLSRDTTGATSETTAATTSNSAEASPSKEQKDSVASGARQLNEEPHPIVAERQSDANIEDSASSASASLLEPNIIEKDHEEAMRLHAQLNHPSLRRREVDHGSRESLARVRSSKSDGGAKDQERRPSQTDAAGAKTAHSREIGRKIESKPAKSKDSSATEQNDTDDLVGSILAGARTNTVEPPKVAHGPQETASPHPETKQMNPTKTVPQESAGRDGSAGRGRRPSQIPEAPLAKPDAGQKSRDTVAASSESGGATSHVLRSSQKNAVAPASPAVPKSSMKSPDSSRTADNSSAAEEKVIHGRVRGRPKKISDAKTQSEESGPEEGPKSPPQKTPRVFRGTRNRASLLTSPTPSRPSSQDGSSEEDAPLRRSTRHGKVENTVSESRSTRSGNRSRTESLTSPTSSRRSSRLNSAESEQTSGARKSSQEEKKQHSDSKKRPTPPADEKSEKGKQDRGDGKGHAPQSSQKPRKEQFKAEEGSTKSLRKRSFQNVEAFPVSPPLSSKRLKTLSVQLQADSSPASRTRTKVDTSRTPIEALEIGPHSRVKSRTGPVAPRKRKAEDESSQKKSAQTADTLSEASTDDEDRLCVADDEEEEAAPPQASQPVSQAVENDEDEEERLVIDAEEDGMDEGESGAKKKESDEDTVSKLSEATKKESKVIEAAESSQKDRGAESPAIPAKIPKASSQASPEESPHPVTRSSASSTHRERMGALQAARRSVRGITSGPAAMQKFSARIAKQLQKGGVVTRTSGAATRSSQAATPKEARKADTSSSSTPASLRRGRGSNIDTPRRTAGTEESATPQSHIGATARGSKRRLEEPVPENGSTVKKTAPSESALQKKLHGALLSEQKIEVIRKTLGEDVNEIAKMDPEDFAVTMVKCSLNLPSGDMWTIVQGNYRCSEPVDIHNKKENAFVSIARELSGNSHVWVEYVKKMVTTMASQTPNVVGSTRYIRLLCQALGQTGDLLTNEEKKSYLRAALTRIFLDDAGIGIKATTYVLLSSSYEWLGWMNDKNDPFSLLLSLAVTAAQGDGKILLWAWFQQFSQELQLQDVSATNLRKALDELMARLDQLAEERSRHVERNNRPTKITQEEMGILNMVTAYFFAGSAAIDVIKGVVGHMLNDSVDRIKAAMKPRAREGEQAWSEAAMVSNRLLLCVNLALKGLGYRDNSALSREFCDLLQRNVPAIRDLREEIEKSLSDRPWMEVHLGAIQRVLVLVKTLSRYEI</sequence>
<keyword evidence="1" id="KW-0175">Coiled coil</keyword>
<feature type="coiled-coil region" evidence="1">
    <location>
        <begin position="1875"/>
        <end position="1902"/>
    </location>
</feature>
<organism evidence="3 4">
    <name type="scientific">Ancylostoma ceylanicum</name>
    <dbReference type="NCBI Taxonomy" id="53326"/>
    <lineage>
        <taxon>Eukaryota</taxon>
        <taxon>Metazoa</taxon>
        <taxon>Ecdysozoa</taxon>
        <taxon>Nematoda</taxon>
        <taxon>Chromadorea</taxon>
        <taxon>Rhabditida</taxon>
        <taxon>Rhabditina</taxon>
        <taxon>Rhabditomorpha</taxon>
        <taxon>Strongyloidea</taxon>
        <taxon>Ancylostomatidae</taxon>
        <taxon>Ancylostomatinae</taxon>
        <taxon>Ancylostoma</taxon>
    </lineage>
</organism>
<feature type="coiled-coil region" evidence="1">
    <location>
        <begin position="108"/>
        <end position="142"/>
    </location>
</feature>
<feature type="compositionally biased region" description="Polar residues" evidence="2">
    <location>
        <begin position="1021"/>
        <end position="1031"/>
    </location>
</feature>
<feature type="compositionally biased region" description="Basic and acidic residues" evidence="2">
    <location>
        <begin position="1290"/>
        <end position="1301"/>
    </location>
</feature>
<feature type="compositionally biased region" description="Acidic residues" evidence="2">
    <location>
        <begin position="1431"/>
        <end position="1453"/>
    </location>
</feature>
<feature type="region of interest" description="Disordered" evidence="2">
    <location>
        <begin position="359"/>
        <end position="393"/>
    </location>
</feature>
<dbReference type="EMBL" id="JARK01001568">
    <property type="protein sequence ID" value="EYB89445.1"/>
    <property type="molecule type" value="Genomic_DNA"/>
</dbReference>
<feature type="compositionally biased region" description="Polar residues" evidence="2">
    <location>
        <begin position="1568"/>
        <end position="1581"/>
    </location>
</feature>
<evidence type="ECO:0000256" key="1">
    <source>
        <dbReference type="SAM" id="Coils"/>
    </source>
</evidence>
<feature type="compositionally biased region" description="Low complexity" evidence="2">
    <location>
        <begin position="514"/>
        <end position="524"/>
    </location>
</feature>
<dbReference type="Proteomes" id="UP000024635">
    <property type="component" value="Unassembled WGS sequence"/>
</dbReference>
<feature type="compositionally biased region" description="Basic and acidic residues" evidence="2">
    <location>
        <begin position="916"/>
        <end position="948"/>
    </location>
</feature>